<dbReference type="Gene3D" id="3.80.10.10">
    <property type="entry name" value="Ribonuclease Inhibitor"/>
    <property type="match status" value="2"/>
</dbReference>
<feature type="non-terminal residue" evidence="3">
    <location>
        <position position="147"/>
    </location>
</feature>
<keyword evidence="5" id="KW-1185">Reference proteome</keyword>
<protein>
    <recommendedName>
        <fullName evidence="6">LRRCT domain-containing protein</fullName>
    </recommendedName>
</protein>
<proteinExistence type="predicted"/>
<evidence type="ECO:0000256" key="2">
    <source>
        <dbReference type="ARBA" id="ARBA00022737"/>
    </source>
</evidence>
<dbReference type="InterPro" id="IPR003591">
    <property type="entry name" value="Leu-rich_rpt_typical-subtyp"/>
</dbReference>
<organism evidence="3">
    <name type="scientific">Capitella teleta</name>
    <name type="common">Polychaete worm</name>
    <dbReference type="NCBI Taxonomy" id="283909"/>
    <lineage>
        <taxon>Eukaryota</taxon>
        <taxon>Metazoa</taxon>
        <taxon>Spiralia</taxon>
        <taxon>Lophotrochozoa</taxon>
        <taxon>Annelida</taxon>
        <taxon>Polychaeta</taxon>
        <taxon>Sedentaria</taxon>
        <taxon>Scolecida</taxon>
        <taxon>Capitellidae</taxon>
        <taxon>Capitella</taxon>
    </lineage>
</organism>
<dbReference type="EnsemblMetazoa" id="CapteT75932">
    <property type="protein sequence ID" value="CapteP75932"/>
    <property type="gene ID" value="CapteG75932"/>
</dbReference>
<dbReference type="AlphaFoldDB" id="R7UT19"/>
<evidence type="ECO:0000313" key="3">
    <source>
        <dbReference type="EMBL" id="ELU09355.1"/>
    </source>
</evidence>
<dbReference type="GO" id="GO:0005886">
    <property type="term" value="C:plasma membrane"/>
    <property type="evidence" value="ECO:0007669"/>
    <property type="project" value="TreeGrafter"/>
</dbReference>
<dbReference type="Proteomes" id="UP000014760">
    <property type="component" value="Unassembled WGS sequence"/>
</dbReference>
<dbReference type="PANTHER" id="PTHR24369:SF213">
    <property type="entry name" value="INSULIN LIKE GROWTH FACTOR BINDING PROTEIN ACID LABILE SUBUNIT"/>
    <property type="match status" value="1"/>
</dbReference>
<dbReference type="HOGENOM" id="CLU_000288_18_10_1"/>
<dbReference type="InterPro" id="IPR032675">
    <property type="entry name" value="LRR_dom_sf"/>
</dbReference>
<dbReference type="OrthoDB" id="2013775at2759"/>
<evidence type="ECO:0000313" key="5">
    <source>
        <dbReference type="Proteomes" id="UP000014760"/>
    </source>
</evidence>
<dbReference type="STRING" id="283909.R7UT19"/>
<accession>R7UT19</accession>
<dbReference type="EMBL" id="AMQN01021200">
    <property type="status" value="NOT_ANNOTATED_CDS"/>
    <property type="molecule type" value="Genomic_DNA"/>
</dbReference>
<evidence type="ECO:0000256" key="1">
    <source>
        <dbReference type="ARBA" id="ARBA00022614"/>
    </source>
</evidence>
<evidence type="ECO:0008006" key="6">
    <source>
        <dbReference type="Google" id="ProtNLM"/>
    </source>
</evidence>
<dbReference type="EMBL" id="KB298265">
    <property type="protein sequence ID" value="ELU09355.1"/>
    <property type="molecule type" value="Genomic_DNA"/>
</dbReference>
<gene>
    <name evidence="3" type="ORF">CAPTEDRAFT_75932</name>
</gene>
<name>R7UT19_CAPTE</name>
<reference evidence="5" key="1">
    <citation type="submission" date="2012-12" db="EMBL/GenBank/DDBJ databases">
        <authorList>
            <person name="Hellsten U."/>
            <person name="Grimwood J."/>
            <person name="Chapman J.A."/>
            <person name="Shapiro H."/>
            <person name="Aerts A."/>
            <person name="Otillar R.P."/>
            <person name="Terry A.Y."/>
            <person name="Boore J.L."/>
            <person name="Simakov O."/>
            <person name="Marletaz F."/>
            <person name="Cho S.-J."/>
            <person name="Edsinger-Gonzales E."/>
            <person name="Havlak P."/>
            <person name="Kuo D.-H."/>
            <person name="Larsson T."/>
            <person name="Lv J."/>
            <person name="Arendt D."/>
            <person name="Savage R."/>
            <person name="Osoegawa K."/>
            <person name="de Jong P."/>
            <person name="Lindberg D.R."/>
            <person name="Seaver E.C."/>
            <person name="Weisblat D.A."/>
            <person name="Putnam N.H."/>
            <person name="Grigoriev I.V."/>
            <person name="Rokhsar D.S."/>
        </authorList>
    </citation>
    <scope>NUCLEOTIDE SEQUENCE</scope>
    <source>
        <strain evidence="5">I ESC-2004</strain>
    </source>
</reference>
<reference evidence="3 5" key="2">
    <citation type="journal article" date="2013" name="Nature">
        <title>Insights into bilaterian evolution from three spiralian genomes.</title>
        <authorList>
            <person name="Simakov O."/>
            <person name="Marletaz F."/>
            <person name="Cho S.J."/>
            <person name="Edsinger-Gonzales E."/>
            <person name="Havlak P."/>
            <person name="Hellsten U."/>
            <person name="Kuo D.H."/>
            <person name="Larsson T."/>
            <person name="Lv J."/>
            <person name="Arendt D."/>
            <person name="Savage R."/>
            <person name="Osoegawa K."/>
            <person name="de Jong P."/>
            <person name="Grimwood J."/>
            <person name="Chapman J.A."/>
            <person name="Shapiro H."/>
            <person name="Aerts A."/>
            <person name="Otillar R.P."/>
            <person name="Terry A.Y."/>
            <person name="Boore J.L."/>
            <person name="Grigoriev I.V."/>
            <person name="Lindberg D.R."/>
            <person name="Seaver E.C."/>
            <person name="Weisblat D.A."/>
            <person name="Putnam N.H."/>
            <person name="Rokhsar D.S."/>
        </authorList>
    </citation>
    <scope>NUCLEOTIDE SEQUENCE</scope>
    <source>
        <strain evidence="3 5">I ESC-2004</strain>
    </source>
</reference>
<dbReference type="PANTHER" id="PTHR24369">
    <property type="entry name" value="ANTIGEN BSP, PUTATIVE-RELATED"/>
    <property type="match status" value="1"/>
</dbReference>
<keyword evidence="1" id="KW-0433">Leucine-rich repeat</keyword>
<keyword evidence="2" id="KW-0677">Repeat</keyword>
<dbReference type="InterPro" id="IPR026906">
    <property type="entry name" value="LRR_5"/>
</dbReference>
<sequence>LYLGMKNNSLEILDRECFRDLSKLLLVLMPENRLTEIPDNIFDNCSSLQMVDFSHNKIRSIGMHVFSNRIPASVCGLRQLQHLDMKNNSLEILDRECFRDLSKLLLVLMAENRLTEIPDNIFDNCSSLQVVDFSKISLHSNPWACTC</sequence>
<evidence type="ECO:0000313" key="4">
    <source>
        <dbReference type="EnsemblMetazoa" id="CapteP75932"/>
    </source>
</evidence>
<dbReference type="Pfam" id="PF13306">
    <property type="entry name" value="LRR_5"/>
    <property type="match status" value="2"/>
</dbReference>
<dbReference type="SUPFAM" id="SSF52058">
    <property type="entry name" value="L domain-like"/>
    <property type="match status" value="1"/>
</dbReference>
<dbReference type="SMART" id="SM00369">
    <property type="entry name" value="LRR_TYP"/>
    <property type="match status" value="4"/>
</dbReference>
<dbReference type="InterPro" id="IPR050541">
    <property type="entry name" value="LRR_TM_domain-containing"/>
</dbReference>
<reference evidence="4" key="3">
    <citation type="submission" date="2015-06" db="UniProtKB">
        <authorList>
            <consortium name="EnsemblMetazoa"/>
        </authorList>
    </citation>
    <scope>IDENTIFICATION</scope>
</reference>
<feature type="non-terminal residue" evidence="3">
    <location>
        <position position="1"/>
    </location>
</feature>